<evidence type="ECO:0000313" key="1">
    <source>
        <dbReference type="EMBL" id="GHE96756.1"/>
    </source>
</evidence>
<reference evidence="2" key="1">
    <citation type="journal article" date="2019" name="Int. J. Syst. Evol. Microbiol.">
        <title>The Global Catalogue of Microorganisms (GCM) 10K type strain sequencing project: providing services to taxonomists for standard genome sequencing and annotation.</title>
        <authorList>
            <consortium name="The Broad Institute Genomics Platform"/>
            <consortium name="The Broad Institute Genome Sequencing Center for Infectious Disease"/>
            <person name="Wu L."/>
            <person name="Ma J."/>
        </authorList>
    </citation>
    <scope>NUCLEOTIDE SEQUENCE [LARGE SCALE GENOMIC DNA]</scope>
    <source>
        <strain evidence="2">CGMCC 1.15922</strain>
    </source>
</reference>
<evidence type="ECO:0000313" key="2">
    <source>
        <dbReference type="Proteomes" id="UP000626370"/>
    </source>
</evidence>
<keyword evidence="2" id="KW-1185">Reference proteome</keyword>
<protein>
    <recommendedName>
        <fullName evidence="3">Sulfatase-modifying factor enzyme domain-containing protein</fullName>
    </recommendedName>
</protein>
<proteinExistence type="predicted"/>
<dbReference type="Proteomes" id="UP000626370">
    <property type="component" value="Unassembled WGS sequence"/>
</dbReference>
<name>A0ABQ3IWB4_9GAMM</name>
<accession>A0ABQ3IWB4</accession>
<organism evidence="1 2">
    <name type="scientific">Thalassotalea profundi</name>
    <dbReference type="NCBI Taxonomy" id="2036687"/>
    <lineage>
        <taxon>Bacteria</taxon>
        <taxon>Pseudomonadati</taxon>
        <taxon>Pseudomonadota</taxon>
        <taxon>Gammaproteobacteria</taxon>
        <taxon>Alteromonadales</taxon>
        <taxon>Colwelliaceae</taxon>
        <taxon>Thalassotalea</taxon>
    </lineage>
</organism>
<comment type="caution">
    <text evidence="1">The sequence shown here is derived from an EMBL/GenBank/DDBJ whole genome shotgun (WGS) entry which is preliminary data.</text>
</comment>
<sequence length="549" mass="63091">MNNTKKTAFTAKSSFIVFKDSHFAELTDLSVDAIKKTAKEVVAKSEQHKSPVRTPIKQSSALNWIANSLGIKGGFADYQQWYDNELTPFLKNNGLINRKDLFSFRRKAYCVPLKTLTRQKLSERIFFGGKPPVHKVFTGYNFPFDTTFDDGHFLVNGTYNVQSIQKLGIKRRGPTLPNLIEEDIKIIKDIGSKVLTDLPRGFGNRTVKDVVTGKYLMDLDLCFNLIGDNGEFDFIYKNMRDDPFIFNFHNGSLKLTDLPTSVPDYKFAQWYYFEYQGQRDLDSHQAEQLHYESGGTTKDYPVDFNHLLADFYEVNELYSSKIIGENVPFNKLDGFNPVEGTNLLVSDLISISEFRNFLDLNRNYQNYRKETFEGEHELKKRSGVDINNLDSDTSLPAACTYYDALAYACWKSKQTKAPIRLLTQEEYICIRKQGNLLDWPFDSEKHLSLGIKKPMPVDMDVENLQNLPMFNMVKFPKNVPWVEINGGTRFILLNYFAEWALEGTCVRSGSCTSFYGDDIYRDTNRATTGAYKNTKIGFRLCYEVNTLNQ</sequence>
<dbReference type="RefSeq" id="WP_189378862.1">
    <property type="nucleotide sequence ID" value="NZ_BNAH01000012.1"/>
</dbReference>
<gene>
    <name evidence="1" type="ORF">GCM10011501_27820</name>
</gene>
<evidence type="ECO:0008006" key="3">
    <source>
        <dbReference type="Google" id="ProtNLM"/>
    </source>
</evidence>
<dbReference type="EMBL" id="BNAH01000012">
    <property type="protein sequence ID" value="GHE96756.1"/>
    <property type="molecule type" value="Genomic_DNA"/>
</dbReference>